<dbReference type="PANTHER" id="PTHR11629:SF63">
    <property type="entry name" value="V-TYPE PROTON ATPASE SUBUNIT A"/>
    <property type="match status" value="1"/>
</dbReference>
<evidence type="ECO:0008006" key="10">
    <source>
        <dbReference type="Google" id="ProtNLM"/>
    </source>
</evidence>
<feature type="transmembrane region" description="Helical" evidence="8">
    <location>
        <begin position="364"/>
        <end position="390"/>
    </location>
</feature>
<dbReference type="GO" id="GO:0007035">
    <property type="term" value="P:vacuolar acidification"/>
    <property type="evidence" value="ECO:0007669"/>
    <property type="project" value="TreeGrafter"/>
</dbReference>
<dbReference type="GO" id="GO:0046961">
    <property type="term" value="F:proton-transporting ATPase activity, rotational mechanism"/>
    <property type="evidence" value="ECO:0007669"/>
    <property type="project" value="InterPro"/>
</dbReference>
<feature type="transmembrane region" description="Helical" evidence="8">
    <location>
        <begin position="402"/>
        <end position="424"/>
    </location>
</feature>
<feature type="transmembrane region" description="Helical" evidence="8">
    <location>
        <begin position="476"/>
        <end position="493"/>
    </location>
</feature>
<proteinExistence type="inferred from homology"/>
<keyword evidence="4 8" id="KW-0812">Transmembrane</keyword>
<dbReference type="InterPro" id="IPR002490">
    <property type="entry name" value="V-ATPase_116kDa_su"/>
</dbReference>
<feature type="transmembrane region" description="Helical" evidence="8">
    <location>
        <begin position="569"/>
        <end position="589"/>
    </location>
</feature>
<keyword evidence="7 8" id="KW-0472">Membrane</keyword>
<evidence type="ECO:0000256" key="6">
    <source>
        <dbReference type="ARBA" id="ARBA00023065"/>
    </source>
</evidence>
<feature type="non-terminal residue" evidence="9">
    <location>
        <position position="590"/>
    </location>
</feature>
<feature type="transmembrane region" description="Helical" evidence="8">
    <location>
        <begin position="444"/>
        <end position="464"/>
    </location>
</feature>
<accession>A0A0F9J2V6</accession>
<dbReference type="Gene3D" id="3.30.70.2170">
    <property type="match status" value="1"/>
</dbReference>
<keyword evidence="5 8" id="KW-1133">Transmembrane helix</keyword>
<dbReference type="PANTHER" id="PTHR11629">
    <property type="entry name" value="VACUOLAR PROTON ATPASES"/>
    <property type="match status" value="1"/>
</dbReference>
<organism evidence="9">
    <name type="scientific">marine sediment metagenome</name>
    <dbReference type="NCBI Taxonomy" id="412755"/>
    <lineage>
        <taxon>unclassified sequences</taxon>
        <taxon>metagenomes</taxon>
        <taxon>ecological metagenomes</taxon>
    </lineage>
</organism>
<dbReference type="Gene3D" id="3.30.70.2750">
    <property type="match status" value="1"/>
</dbReference>
<evidence type="ECO:0000256" key="5">
    <source>
        <dbReference type="ARBA" id="ARBA00022989"/>
    </source>
</evidence>
<comment type="similarity">
    <text evidence="2">Belongs to the V-ATPase 116 kDa subunit family.</text>
</comment>
<evidence type="ECO:0000256" key="3">
    <source>
        <dbReference type="ARBA" id="ARBA00022448"/>
    </source>
</evidence>
<gene>
    <name evidence="9" type="ORF">LCGC14_1874030</name>
</gene>
<dbReference type="Gene3D" id="1.20.1460.20">
    <property type="match status" value="1"/>
</dbReference>
<keyword evidence="3" id="KW-0813">Transport</keyword>
<protein>
    <recommendedName>
        <fullName evidence="10">V-type ATP synthase subunit I</fullName>
    </recommendedName>
</protein>
<evidence type="ECO:0000256" key="2">
    <source>
        <dbReference type="ARBA" id="ARBA00009904"/>
    </source>
</evidence>
<evidence type="ECO:0000256" key="4">
    <source>
        <dbReference type="ARBA" id="ARBA00022692"/>
    </source>
</evidence>
<keyword evidence="6" id="KW-0406">Ion transport</keyword>
<dbReference type="GO" id="GO:0033179">
    <property type="term" value="C:proton-transporting V-type ATPase, V0 domain"/>
    <property type="evidence" value="ECO:0007669"/>
    <property type="project" value="InterPro"/>
</dbReference>
<feature type="transmembrane region" description="Helical" evidence="8">
    <location>
        <begin position="499"/>
        <end position="515"/>
    </location>
</feature>
<evidence type="ECO:0000313" key="9">
    <source>
        <dbReference type="EMBL" id="KKL93502.1"/>
    </source>
</evidence>
<evidence type="ECO:0000256" key="1">
    <source>
        <dbReference type="ARBA" id="ARBA00004141"/>
    </source>
</evidence>
<comment type="caution">
    <text evidence="9">The sequence shown here is derived from an EMBL/GenBank/DDBJ whole genome shotgun (WGS) entry which is preliminary data.</text>
</comment>
<name>A0A0F9J2V6_9ZZZZ</name>
<dbReference type="GO" id="GO:0051117">
    <property type="term" value="F:ATPase binding"/>
    <property type="evidence" value="ECO:0007669"/>
    <property type="project" value="TreeGrafter"/>
</dbReference>
<reference evidence="9" key="1">
    <citation type="journal article" date="2015" name="Nature">
        <title>Complex archaea that bridge the gap between prokaryotes and eukaryotes.</title>
        <authorList>
            <person name="Spang A."/>
            <person name="Saw J.H."/>
            <person name="Jorgensen S.L."/>
            <person name="Zaremba-Niedzwiedzka K."/>
            <person name="Martijn J."/>
            <person name="Lind A.E."/>
            <person name="van Eijk R."/>
            <person name="Schleper C."/>
            <person name="Guy L."/>
            <person name="Ettema T.J."/>
        </authorList>
    </citation>
    <scope>NUCLEOTIDE SEQUENCE</scope>
</reference>
<evidence type="ECO:0000256" key="8">
    <source>
        <dbReference type="SAM" id="Phobius"/>
    </source>
</evidence>
<comment type="subcellular location">
    <subcellularLocation>
        <location evidence="1">Membrane</location>
        <topology evidence="1">Multi-pass membrane protein</topology>
    </subcellularLocation>
</comment>
<dbReference type="EMBL" id="LAZR01019169">
    <property type="protein sequence ID" value="KKL93502.1"/>
    <property type="molecule type" value="Genomic_DNA"/>
</dbReference>
<evidence type="ECO:0000256" key="7">
    <source>
        <dbReference type="ARBA" id="ARBA00023136"/>
    </source>
</evidence>
<sequence>MAIAEVQKVQILAHAGVKMKVLSTLQDEGLVQLERANCEELDLESSLPEVSHLEHRLYRLSYALGYLSRWEERGFAKKLFAQKPQINRQKREEILDFDCLPILDKIEKLEAEENELLSEIKFLEKEEEFLSPLEGLELPLKSLKLNDSTEILLGSLPLSQEEAFKELAEKEAIWFEVINRGKRTLYIFLIYYKREKDYFEQVLKDLNFIQLYFTENMLNMADENDKVRNIMEKIQGEIEEKGKRLEKLEREGQNLFAHREKLMLLHDVLLNEKEKIFSSSLLGETESVFFMEGWIRSSNAEKLKSKLRPYSDEMEIYSRDPLPEEEPPVILENPKSWKPFELVTKLYGLPQRGFSDPTLPMAPFFFLFVGLCVSEAGYGLLVGLLSLLFIKFAKPKGALLQFLKLFTLLGISTTILGALIGGWFGFPIRSLMVLDPLQDPVSFLILALALGFVQVWFGTFLNMINGIKKKLYLESIFARGGWLLLLPSLVVYLITKQSIWGILSLVGAAGIIFFASPSRNLFARFFGGLYSLYGISRYLADVLSYSRLLALGLATSVIAMVVNTICQTVLGIPWVGWLLAALIFIGGHFF</sequence>
<dbReference type="AlphaFoldDB" id="A0A0F9J2V6"/>
<dbReference type="GO" id="GO:0016471">
    <property type="term" value="C:vacuolar proton-transporting V-type ATPase complex"/>
    <property type="evidence" value="ECO:0007669"/>
    <property type="project" value="TreeGrafter"/>
</dbReference>
<feature type="transmembrane region" description="Helical" evidence="8">
    <location>
        <begin position="545"/>
        <end position="562"/>
    </location>
</feature>